<evidence type="ECO:0000259" key="2">
    <source>
        <dbReference type="PROSITE" id="PS50943"/>
    </source>
</evidence>
<evidence type="ECO:0000256" key="1">
    <source>
        <dbReference type="ARBA" id="ARBA00023125"/>
    </source>
</evidence>
<dbReference type="EMBL" id="VUMM01000001">
    <property type="protein sequence ID" value="MSS00601.1"/>
    <property type="molecule type" value="Genomic_DNA"/>
</dbReference>
<dbReference type="SUPFAM" id="SSF47413">
    <property type="entry name" value="lambda repressor-like DNA-binding domains"/>
    <property type="match status" value="1"/>
</dbReference>
<dbReference type="CDD" id="cd00093">
    <property type="entry name" value="HTH_XRE"/>
    <property type="match status" value="1"/>
</dbReference>
<dbReference type="InterPro" id="IPR001387">
    <property type="entry name" value="Cro/C1-type_HTH"/>
</dbReference>
<reference evidence="3 4" key="1">
    <citation type="submission" date="2019-08" db="EMBL/GenBank/DDBJ databases">
        <title>In-depth cultivation of the pig gut microbiome towards novel bacterial diversity and tailored functional studies.</title>
        <authorList>
            <person name="Wylensek D."/>
            <person name="Hitch T.C.A."/>
            <person name="Clavel T."/>
        </authorList>
    </citation>
    <scope>NUCLEOTIDE SEQUENCE [LARGE SCALE GENOMIC DNA]</scope>
    <source>
        <strain evidence="3 4">LKV-178-WT-2G</strain>
    </source>
</reference>
<keyword evidence="4" id="KW-1185">Reference proteome</keyword>
<dbReference type="RefSeq" id="WP_154459075.1">
    <property type="nucleotide sequence ID" value="NZ_VUMM01000001.1"/>
</dbReference>
<evidence type="ECO:0000313" key="3">
    <source>
        <dbReference type="EMBL" id="MSS00601.1"/>
    </source>
</evidence>
<dbReference type="Gene3D" id="1.10.260.40">
    <property type="entry name" value="lambda repressor-like DNA-binding domains"/>
    <property type="match status" value="1"/>
</dbReference>
<sequence length="68" mass="8274">MNYLKYIYKIRKEHKLTQKKVAEHLGISQRHYSYLENGDRHMKVEYVIELARLYKISIDELLGFTLED</sequence>
<keyword evidence="1" id="KW-0238">DNA-binding</keyword>
<dbReference type="SMART" id="SM00530">
    <property type="entry name" value="HTH_XRE"/>
    <property type="match status" value="1"/>
</dbReference>
<feature type="domain" description="HTH cro/C1-type" evidence="2">
    <location>
        <begin position="7"/>
        <end position="61"/>
    </location>
</feature>
<gene>
    <name evidence="3" type="ORF">FYJ50_00470</name>
</gene>
<dbReference type="PANTHER" id="PTHR46558:SF4">
    <property type="entry name" value="DNA-BIDING PHAGE PROTEIN"/>
    <property type="match status" value="1"/>
</dbReference>
<dbReference type="InterPro" id="IPR010982">
    <property type="entry name" value="Lambda_DNA-bd_dom_sf"/>
</dbReference>
<dbReference type="Pfam" id="PF01381">
    <property type="entry name" value="HTH_3"/>
    <property type="match status" value="1"/>
</dbReference>
<comment type="caution">
    <text evidence="3">The sequence shown here is derived from an EMBL/GenBank/DDBJ whole genome shotgun (WGS) entry which is preliminary data.</text>
</comment>
<dbReference type="PANTHER" id="PTHR46558">
    <property type="entry name" value="TRACRIPTIONAL REGULATORY PROTEIN-RELATED-RELATED"/>
    <property type="match status" value="1"/>
</dbReference>
<dbReference type="PROSITE" id="PS50943">
    <property type="entry name" value="HTH_CROC1"/>
    <property type="match status" value="1"/>
</dbReference>
<evidence type="ECO:0000313" key="4">
    <source>
        <dbReference type="Proteomes" id="UP000470082"/>
    </source>
</evidence>
<proteinExistence type="predicted"/>
<name>A0A7X2N196_9FIRM</name>
<dbReference type="AlphaFoldDB" id="A0A7X2N196"/>
<accession>A0A7X2N196</accession>
<dbReference type="GO" id="GO:0003677">
    <property type="term" value="F:DNA binding"/>
    <property type="evidence" value="ECO:0007669"/>
    <property type="project" value="UniProtKB-KW"/>
</dbReference>
<organism evidence="3 4">
    <name type="scientific">Floccifex porci</name>
    <dbReference type="NCBI Taxonomy" id="2606629"/>
    <lineage>
        <taxon>Bacteria</taxon>
        <taxon>Bacillati</taxon>
        <taxon>Bacillota</taxon>
        <taxon>Erysipelotrichia</taxon>
        <taxon>Erysipelotrichales</taxon>
        <taxon>Erysipelotrichaceae</taxon>
        <taxon>Floccifex</taxon>
    </lineage>
</organism>
<protein>
    <submittedName>
        <fullName evidence="3">Helix-turn-helix transcriptional regulator</fullName>
    </submittedName>
</protein>
<dbReference type="Proteomes" id="UP000470082">
    <property type="component" value="Unassembled WGS sequence"/>
</dbReference>